<protein>
    <recommendedName>
        <fullName evidence="2">DNA polymerase III subunit alpha</fullName>
        <ecNumber evidence="1">2.7.7.7</ecNumber>
    </recommendedName>
</protein>
<keyword evidence="4" id="KW-0548">Nucleotidyltransferase</keyword>
<dbReference type="Pfam" id="PF17657">
    <property type="entry name" value="DNA_pol3_finger"/>
    <property type="match status" value="1"/>
</dbReference>
<keyword evidence="5" id="KW-0235">DNA replication</keyword>
<dbReference type="GO" id="GO:0003887">
    <property type="term" value="F:DNA-directed DNA polymerase activity"/>
    <property type="evidence" value="ECO:0007669"/>
    <property type="project" value="UniProtKB-KW"/>
</dbReference>
<keyword evidence="3" id="KW-0808">Transferase</keyword>
<dbReference type="SUPFAM" id="SSF89550">
    <property type="entry name" value="PHP domain-like"/>
    <property type="match status" value="1"/>
</dbReference>
<dbReference type="Pfam" id="PF02811">
    <property type="entry name" value="PHP"/>
    <property type="match status" value="1"/>
</dbReference>
<dbReference type="InterPro" id="IPR011708">
    <property type="entry name" value="DNA_pol3_alpha_NTPase_dom"/>
</dbReference>
<dbReference type="Pfam" id="PF07733">
    <property type="entry name" value="DNA_pol3_alpha"/>
    <property type="match status" value="1"/>
</dbReference>
<dbReference type="InterPro" id="IPR016195">
    <property type="entry name" value="Pol/histidinol_Pase-like"/>
</dbReference>
<dbReference type="InterPro" id="IPR041931">
    <property type="entry name" value="DNA_pol3_alpha_thumb_dom"/>
</dbReference>
<dbReference type="Proteomes" id="UP000257017">
    <property type="component" value="Chromosome"/>
</dbReference>
<dbReference type="EMBL" id="CP028359">
    <property type="protein sequence ID" value="AXN02587.1"/>
    <property type="molecule type" value="Genomic_DNA"/>
</dbReference>
<dbReference type="SMART" id="SM00481">
    <property type="entry name" value="POLIIIAc"/>
    <property type="match status" value="1"/>
</dbReference>
<dbReference type="Gene3D" id="3.20.20.140">
    <property type="entry name" value="Metal-dependent hydrolases"/>
    <property type="match status" value="1"/>
</dbReference>
<evidence type="ECO:0000256" key="6">
    <source>
        <dbReference type="ARBA" id="ARBA00022932"/>
    </source>
</evidence>
<organism evidence="9 10">
    <name type="scientific">Candidatus Karelsulcia muelleri</name>
    <dbReference type="NCBI Taxonomy" id="336810"/>
    <lineage>
        <taxon>Bacteria</taxon>
        <taxon>Pseudomonadati</taxon>
        <taxon>Bacteroidota</taxon>
        <taxon>Flavobacteriia</taxon>
        <taxon>Flavobacteriales</taxon>
        <taxon>Candidatus Karelsulcia</taxon>
    </lineage>
</organism>
<dbReference type="SUPFAM" id="SSF160975">
    <property type="entry name" value="AF1531-like"/>
    <property type="match status" value="1"/>
</dbReference>
<dbReference type="InterPro" id="IPR004805">
    <property type="entry name" value="DnaE2/DnaE/PolC"/>
</dbReference>
<dbReference type="InterPro" id="IPR040982">
    <property type="entry name" value="DNA_pol3_finger"/>
</dbReference>
<dbReference type="InterPro" id="IPR029460">
    <property type="entry name" value="DNAPol_HHH"/>
</dbReference>
<dbReference type="PANTHER" id="PTHR32294">
    <property type="entry name" value="DNA POLYMERASE III SUBUNIT ALPHA"/>
    <property type="match status" value="1"/>
</dbReference>
<dbReference type="InterPro" id="IPR004013">
    <property type="entry name" value="PHP_dom"/>
</dbReference>
<evidence type="ECO:0000256" key="4">
    <source>
        <dbReference type="ARBA" id="ARBA00022695"/>
    </source>
</evidence>
<dbReference type="GO" id="GO:0008408">
    <property type="term" value="F:3'-5' exonuclease activity"/>
    <property type="evidence" value="ECO:0007669"/>
    <property type="project" value="InterPro"/>
</dbReference>
<dbReference type="CDD" id="cd04485">
    <property type="entry name" value="DnaE_OBF"/>
    <property type="match status" value="1"/>
</dbReference>
<evidence type="ECO:0000313" key="9">
    <source>
        <dbReference type="EMBL" id="AXN02587.1"/>
    </source>
</evidence>
<dbReference type="NCBIfam" id="NF004226">
    <property type="entry name" value="PRK05673.1"/>
    <property type="match status" value="1"/>
</dbReference>
<evidence type="ECO:0000256" key="1">
    <source>
        <dbReference type="ARBA" id="ARBA00012417"/>
    </source>
</evidence>
<sequence length="1272" mass="149902">MMYFFLDYKKDYKNSSRKKILFNWFVCNSELEIIDFALNFKESNILKFQKSLKKSKYLIGHNIFFLLKYIISYISKVNYNVRKKYIIDTATSSITIWKRYSMPNIQILYKWLEQISDKKDKYENQILNILCLSKYFFRLVLLKRIFLTDLNNLSYINQIIKKINVISNTTDRNYLKLNFKSTKQREIKENLKHKMWSKYFNIHNHSNYSILNSTIEIKTLLKKVRKYKMEAVGLTDLGNLMGTVKFLKYIKNYNKNFNLNIKPIIGCEFYLSTKNKKNIYSQILIAKNKIGYYNLIKLCSLSSLKLEFDEYPVITKNMIKSYSSGLIALSGDLNSEISNLILNNQIKESIKQMKWWLKVFKQDFYLEIFRHGEKYENKVNRIILKLAKKYSVDYIIQNNVFYLNKKDHKSLRILLSIKYGEKIDDNLIPEKHYINTSEYYLKSKDKIYNLFSDLPLGLKNLRKLKKKISRYNIKEIRNLPKYYFHDFKIDNNVKQPYEYFENKLLKKITYNHAKTKYKFLKGDLIKRLNFELRIIEKINYPGYFLIISELVKEAKKKGILVGPGRGSVVGSVVAYAIGLTKIDPIKYNLLFERFLTKSRISLPDIDIDFDDKGREEIIKLVLKKYGRTKVSQIITYGTLGAKSAIRDTARVLDFPFNEINRLSKLIPNLTLKQLFKSSNNQLKKILNIKDYEKVLVLKKQKKINVCFKKVIKVAMQIEGNIKNTGIHACGILISPYDIIEKIPINYSKAYDCLVTQYDKKNIEQIGLLKIDFLGLRTLSIIKKALKIINKKTNQIKDLNKISLEDKETIKLFKSGKTIGIFQYESFGMQKSLKKLIPNSFEDLIIMNALYRPGPFKNLNNFISIKNGKLYKSYSLQELEEYLKETNGIIVYQEQVMLISQYISNFNKTKADTLRHAISKKNKFLLTSMKTSFIEGGIKKGHLKKILEDIWFNWQNFASYAFNKSHSASYTFLSFQAAFLKSHFPAEYMTSVLSNNMQNIKEISILIRECKKMGLTLACPNINLSSYKFRLRKKRIIYGLSAIKGIGKASIKNLIKHRKKKKFLSILDIVKRVNLRLVNKKVLENLAYAGAFDEFKNTHRAQYFYKEYGSNIIEKFLQFGSKYQLLIKNRKHTLLKKIKDIEIKEPKMTKCKKWSILEKIKKEKEVLGFYISNHPLEKMKSKINKITNLTITKFKSKLELKKKRIICGVVTNIELRKSRRQRDYIVCTIEDASDNINFFLYGKMYSKYKHIVTFKQVLLITLIDNKILSIKKF</sequence>
<dbReference type="InterPro" id="IPR003141">
    <property type="entry name" value="Pol/His_phosphatase_N"/>
</dbReference>
<evidence type="ECO:0000256" key="5">
    <source>
        <dbReference type="ARBA" id="ARBA00022705"/>
    </source>
</evidence>
<accession>A0A346E0T2</accession>
<evidence type="ECO:0000256" key="7">
    <source>
        <dbReference type="ARBA" id="ARBA00049244"/>
    </source>
</evidence>
<dbReference type="Gene3D" id="1.10.10.1600">
    <property type="entry name" value="Bacterial DNA polymerase III alpha subunit, thumb domain"/>
    <property type="match status" value="1"/>
</dbReference>
<evidence type="ECO:0000259" key="8">
    <source>
        <dbReference type="SMART" id="SM00481"/>
    </source>
</evidence>
<dbReference type="EC" id="2.7.7.7" evidence="1"/>
<gene>
    <name evidence="9" type="ORF">C9I73_036</name>
</gene>
<keyword evidence="6" id="KW-0239">DNA-directed DNA polymerase</keyword>
<dbReference type="Pfam" id="PF14579">
    <property type="entry name" value="HHH_6"/>
    <property type="match status" value="1"/>
</dbReference>
<evidence type="ECO:0000256" key="3">
    <source>
        <dbReference type="ARBA" id="ARBA00022679"/>
    </source>
</evidence>
<dbReference type="AlphaFoldDB" id="A0A346E0T2"/>
<dbReference type="PANTHER" id="PTHR32294:SF0">
    <property type="entry name" value="DNA POLYMERASE III SUBUNIT ALPHA"/>
    <property type="match status" value="1"/>
</dbReference>
<evidence type="ECO:0000256" key="2">
    <source>
        <dbReference type="ARBA" id="ARBA00019114"/>
    </source>
</evidence>
<proteinExistence type="predicted"/>
<dbReference type="Gene3D" id="1.10.150.870">
    <property type="match status" value="1"/>
</dbReference>
<dbReference type="GO" id="GO:0006260">
    <property type="term" value="P:DNA replication"/>
    <property type="evidence" value="ECO:0007669"/>
    <property type="project" value="UniProtKB-KW"/>
</dbReference>
<feature type="domain" description="Polymerase/histidinol phosphatase N-terminal" evidence="8">
    <location>
        <begin position="200"/>
        <end position="273"/>
    </location>
</feature>
<comment type="catalytic activity">
    <reaction evidence="7">
        <text>DNA(n) + a 2'-deoxyribonucleoside 5'-triphosphate = DNA(n+1) + diphosphate</text>
        <dbReference type="Rhea" id="RHEA:22508"/>
        <dbReference type="Rhea" id="RHEA-COMP:17339"/>
        <dbReference type="Rhea" id="RHEA-COMP:17340"/>
        <dbReference type="ChEBI" id="CHEBI:33019"/>
        <dbReference type="ChEBI" id="CHEBI:61560"/>
        <dbReference type="ChEBI" id="CHEBI:173112"/>
        <dbReference type="EC" id="2.7.7.7"/>
    </reaction>
</comment>
<name>A0A346E0T2_9FLAO</name>
<dbReference type="NCBIfam" id="TIGR00594">
    <property type="entry name" value="polc"/>
    <property type="match status" value="1"/>
</dbReference>
<reference evidence="9 10" key="1">
    <citation type="submission" date="2018-03" db="EMBL/GenBank/DDBJ databases">
        <title>A parallel universe: an anciently diverged bacterial symbiosis in a Hawaiian planthopper (Hemiptera: Cixiidae) reveals rearranged nutritional responsibilities.</title>
        <authorList>
            <person name="Bennett G."/>
            <person name="Mao M."/>
        </authorList>
    </citation>
    <scope>NUCLEOTIDE SEQUENCE [LARGE SCALE GENOMIC DNA]</scope>
    <source>
        <strain evidence="9 10">OLIH</strain>
    </source>
</reference>
<evidence type="ECO:0000313" key="10">
    <source>
        <dbReference type="Proteomes" id="UP000257017"/>
    </source>
</evidence>